<organism evidence="2 3">
    <name type="scientific">candidate division WOR-3 bacterium</name>
    <dbReference type="NCBI Taxonomy" id="2052148"/>
    <lineage>
        <taxon>Bacteria</taxon>
        <taxon>Bacteria division WOR-3</taxon>
    </lineage>
</organism>
<name>A0A348MKA0_UNCW3</name>
<evidence type="ECO:0008006" key="4">
    <source>
        <dbReference type="Google" id="ProtNLM"/>
    </source>
</evidence>
<protein>
    <recommendedName>
        <fullName evidence="4">Pilus assembly protein PilP</fullName>
    </recommendedName>
</protein>
<sequence>MLKRKNKSILLLSLTLFILFTFISCSRGNPVNSAIEKSSKALTSKGNTKTTDNSVSNSDTEVVVENQETVSDSLPYDTTTTLPFAIETYTFKTKNDPFVSILEQQREGKIQIDIESAMYFGMIKGKNGKLALLKDASGLGFIFYEGQKIKNGILLKIEQDSVIFKLDEYGIVRNKVIKLVKKTDTKKKK</sequence>
<comment type="caution">
    <text evidence="2">The sequence shown here is derived from an EMBL/GenBank/DDBJ whole genome shotgun (WGS) entry which is preliminary data.</text>
</comment>
<gene>
    <name evidence="2" type="ORF">DCG82_03625</name>
</gene>
<proteinExistence type="predicted"/>
<dbReference type="PROSITE" id="PS51257">
    <property type="entry name" value="PROKAR_LIPOPROTEIN"/>
    <property type="match status" value="1"/>
</dbReference>
<dbReference type="AlphaFoldDB" id="A0A348MKA0"/>
<evidence type="ECO:0000313" key="3">
    <source>
        <dbReference type="Proteomes" id="UP000262454"/>
    </source>
</evidence>
<accession>A0A348MKA0</accession>
<evidence type="ECO:0000313" key="2">
    <source>
        <dbReference type="EMBL" id="HAF07476.1"/>
    </source>
</evidence>
<feature type="region of interest" description="Disordered" evidence="1">
    <location>
        <begin position="40"/>
        <end position="60"/>
    </location>
</feature>
<reference evidence="2 3" key="1">
    <citation type="journal article" date="2018" name="Nat. Biotechnol.">
        <title>A standardized bacterial taxonomy based on genome phylogeny substantially revises the tree of life.</title>
        <authorList>
            <person name="Parks D.H."/>
            <person name="Chuvochina M."/>
            <person name="Waite D.W."/>
            <person name="Rinke C."/>
            <person name="Skarshewski A."/>
            <person name="Chaumeil P.A."/>
            <person name="Hugenholtz P."/>
        </authorList>
    </citation>
    <scope>NUCLEOTIDE SEQUENCE [LARGE SCALE GENOMIC DNA]</scope>
    <source>
        <strain evidence="2">UBA7921</strain>
    </source>
</reference>
<dbReference type="Proteomes" id="UP000262454">
    <property type="component" value="Unassembled WGS sequence"/>
</dbReference>
<dbReference type="EMBL" id="DMCX01000025">
    <property type="protein sequence ID" value="HAF07476.1"/>
    <property type="molecule type" value="Genomic_DNA"/>
</dbReference>
<evidence type="ECO:0000256" key="1">
    <source>
        <dbReference type="SAM" id="MobiDB-lite"/>
    </source>
</evidence>